<dbReference type="InterPro" id="IPR007724">
    <property type="entry name" value="Poly_GlycHdrlase"/>
</dbReference>
<protein>
    <recommendedName>
        <fullName evidence="2">PARG catalytic Macro domain-containing protein</fullName>
    </recommendedName>
</protein>
<dbReference type="PANTHER" id="PTHR12837">
    <property type="entry name" value="POLY ADP-RIBOSE GLYCOHYDROLASE"/>
    <property type="match status" value="1"/>
</dbReference>
<comment type="caution">
    <text evidence="3">The sequence shown here is derived from an EMBL/GenBank/DDBJ whole genome shotgun (WGS) entry which is preliminary data.</text>
</comment>
<evidence type="ECO:0000313" key="3">
    <source>
        <dbReference type="EMBL" id="KAL3701635.1"/>
    </source>
</evidence>
<dbReference type="InterPro" id="IPR046372">
    <property type="entry name" value="PARG_cat_C"/>
</dbReference>
<sequence length="206" mass="23326">MLFMSRMMTDNETIEMTGAQQYSQYKGFMYGRDFVDSTSLDSWGRRKTCITAIDALCGLEEAQFEIRLMIRSFNMELNKAFCGFLPHKRELWKLDNGAEAGQTEVTELASEENEIGPSRSREESSEVDRRKVSSSWCSVHQVQSRVATCNWASGAFGGNLDLKSLLQWIASSEVFSSLSSFGDPLAKRLQEVIEWVVEEGWSVSEL</sequence>
<organism evidence="3 4">
    <name type="scientific">Riccia sorocarpa</name>
    <dbReference type="NCBI Taxonomy" id="122646"/>
    <lineage>
        <taxon>Eukaryota</taxon>
        <taxon>Viridiplantae</taxon>
        <taxon>Streptophyta</taxon>
        <taxon>Embryophyta</taxon>
        <taxon>Marchantiophyta</taxon>
        <taxon>Marchantiopsida</taxon>
        <taxon>Marchantiidae</taxon>
        <taxon>Marchantiales</taxon>
        <taxon>Ricciaceae</taxon>
        <taxon>Riccia</taxon>
    </lineage>
</organism>
<dbReference type="AlphaFoldDB" id="A0ABD3IGS1"/>
<dbReference type="Pfam" id="PF05028">
    <property type="entry name" value="PARG_cat_C"/>
    <property type="match status" value="1"/>
</dbReference>
<evidence type="ECO:0000256" key="1">
    <source>
        <dbReference type="SAM" id="MobiDB-lite"/>
    </source>
</evidence>
<feature type="domain" description="PARG catalytic Macro" evidence="2">
    <location>
        <begin position="2"/>
        <end position="177"/>
    </location>
</feature>
<evidence type="ECO:0000259" key="2">
    <source>
        <dbReference type="Pfam" id="PF05028"/>
    </source>
</evidence>
<dbReference type="Proteomes" id="UP001633002">
    <property type="component" value="Unassembled WGS sequence"/>
</dbReference>
<proteinExistence type="predicted"/>
<dbReference type="EMBL" id="JBJQOH010000001">
    <property type="protein sequence ID" value="KAL3701635.1"/>
    <property type="molecule type" value="Genomic_DNA"/>
</dbReference>
<keyword evidence="4" id="KW-1185">Reference proteome</keyword>
<gene>
    <name evidence="3" type="ORF">R1sor_019657</name>
</gene>
<reference evidence="3 4" key="1">
    <citation type="submission" date="2024-09" db="EMBL/GenBank/DDBJ databases">
        <title>Chromosome-scale assembly of Riccia sorocarpa.</title>
        <authorList>
            <person name="Paukszto L."/>
        </authorList>
    </citation>
    <scope>NUCLEOTIDE SEQUENCE [LARGE SCALE GENOMIC DNA]</scope>
    <source>
        <strain evidence="3">LP-2024</strain>
        <tissue evidence="3">Aerial parts of the thallus</tissue>
    </source>
</reference>
<evidence type="ECO:0000313" key="4">
    <source>
        <dbReference type="Proteomes" id="UP001633002"/>
    </source>
</evidence>
<feature type="region of interest" description="Disordered" evidence="1">
    <location>
        <begin position="107"/>
        <end position="127"/>
    </location>
</feature>
<dbReference type="PANTHER" id="PTHR12837:SF0">
    <property type="entry name" value="POLY(ADP-RIBOSE) GLYCOHYDROLASE"/>
    <property type="match status" value="1"/>
</dbReference>
<name>A0ABD3IGS1_9MARC</name>
<accession>A0ABD3IGS1</accession>